<sequence length="311" mass="33917">MKVTREVKTGILVILGIALFIVGFNYLKGQNLLDSSNIYYTEFEYNALSKSSAVTVKGNVVGKIKDIAYDYDSGKTRVTFAVNSQLKFSKNSRVKLYETGLMGGSALAILVENDGEIAQSGDVIQSYVEPGLVTSLSKNFSGISSELNSTLRATDTLLISMNELVKDNSEKGLKATIAELNGALKSLKYTSNSVNGLLNKNDENIAAILENFKNTSADLAALSEELKNAEIGQTVTSLNKTLQTLNSVLAGMEKGEGSMGKLLKDEALYNNLQGASQELEALLRDIKLHPKRYFRILSKKEIPYQEGEETE</sequence>
<keyword evidence="4" id="KW-1185">Reference proteome</keyword>
<dbReference type="RefSeq" id="WP_139694987.1">
    <property type="nucleotide sequence ID" value="NZ_CP074074.1"/>
</dbReference>
<proteinExistence type="predicted"/>
<dbReference type="InterPro" id="IPR052336">
    <property type="entry name" value="MlaD_Phospholipid_Transporter"/>
</dbReference>
<dbReference type="InterPro" id="IPR003399">
    <property type="entry name" value="Mce/MlaD"/>
</dbReference>
<feature type="transmembrane region" description="Helical" evidence="1">
    <location>
        <begin position="7"/>
        <end position="27"/>
    </location>
</feature>
<evidence type="ECO:0000313" key="4">
    <source>
        <dbReference type="Proteomes" id="UP000308713"/>
    </source>
</evidence>
<dbReference type="Proteomes" id="UP000308713">
    <property type="component" value="Unassembled WGS sequence"/>
</dbReference>
<gene>
    <name evidence="3" type="ORF">FGF67_02995</name>
</gene>
<keyword evidence="1" id="KW-0812">Transmembrane</keyword>
<evidence type="ECO:0000313" key="3">
    <source>
        <dbReference type="EMBL" id="TNJ46616.1"/>
    </source>
</evidence>
<comment type="caution">
    <text evidence="3">The sequence shown here is derived from an EMBL/GenBank/DDBJ whole genome shotgun (WGS) entry which is preliminary data.</text>
</comment>
<keyword evidence="1" id="KW-1133">Transmembrane helix</keyword>
<reference evidence="3 4" key="1">
    <citation type="submission" date="2019-05" db="EMBL/GenBank/DDBJ databases">
        <title>Tamlana fucoidanivorans sp. nov., isolated from the surface of algae collected from Fujian province in China.</title>
        <authorList>
            <person name="Li J."/>
        </authorList>
    </citation>
    <scope>NUCLEOTIDE SEQUENCE [LARGE SCALE GENOMIC DNA]</scope>
    <source>
        <strain evidence="3 4">CW2-9</strain>
    </source>
</reference>
<accession>A0A5C4SQP5</accession>
<keyword evidence="1" id="KW-0472">Membrane</keyword>
<evidence type="ECO:0000259" key="2">
    <source>
        <dbReference type="Pfam" id="PF02470"/>
    </source>
</evidence>
<dbReference type="PANTHER" id="PTHR33371">
    <property type="entry name" value="INTERMEMBRANE PHOSPHOLIPID TRANSPORT SYSTEM BINDING PROTEIN MLAD-RELATED"/>
    <property type="match status" value="1"/>
</dbReference>
<dbReference type="Pfam" id="PF02470">
    <property type="entry name" value="MlaD"/>
    <property type="match status" value="1"/>
</dbReference>
<dbReference type="PANTHER" id="PTHR33371:SF4">
    <property type="entry name" value="INTERMEMBRANE PHOSPHOLIPID TRANSPORT SYSTEM BINDING PROTEIN MLAD"/>
    <property type="match status" value="1"/>
</dbReference>
<evidence type="ECO:0000256" key="1">
    <source>
        <dbReference type="SAM" id="Phobius"/>
    </source>
</evidence>
<organism evidence="3 4">
    <name type="scientific">Allotamlana fucoidanivorans</name>
    <dbReference type="NCBI Taxonomy" id="2583814"/>
    <lineage>
        <taxon>Bacteria</taxon>
        <taxon>Pseudomonadati</taxon>
        <taxon>Bacteroidota</taxon>
        <taxon>Flavobacteriia</taxon>
        <taxon>Flavobacteriales</taxon>
        <taxon>Flavobacteriaceae</taxon>
        <taxon>Allotamlana</taxon>
    </lineage>
</organism>
<protein>
    <submittedName>
        <fullName evidence="3">MCE family protein</fullName>
    </submittedName>
</protein>
<dbReference type="OrthoDB" id="9769132at2"/>
<dbReference type="EMBL" id="VDCS01000002">
    <property type="protein sequence ID" value="TNJ46616.1"/>
    <property type="molecule type" value="Genomic_DNA"/>
</dbReference>
<name>A0A5C4SQP5_9FLAO</name>
<dbReference type="AlphaFoldDB" id="A0A5C4SQP5"/>
<feature type="domain" description="Mce/MlaD" evidence="2">
    <location>
        <begin position="45"/>
        <end position="109"/>
    </location>
</feature>